<accession>T1H0X3</accession>
<organism evidence="1 2">
    <name type="scientific">Megaselia scalaris</name>
    <name type="common">Humpbacked fly</name>
    <name type="synonym">Phora scalaris</name>
    <dbReference type="NCBI Taxonomy" id="36166"/>
    <lineage>
        <taxon>Eukaryota</taxon>
        <taxon>Metazoa</taxon>
        <taxon>Ecdysozoa</taxon>
        <taxon>Arthropoda</taxon>
        <taxon>Hexapoda</taxon>
        <taxon>Insecta</taxon>
        <taxon>Pterygota</taxon>
        <taxon>Neoptera</taxon>
        <taxon>Endopterygota</taxon>
        <taxon>Diptera</taxon>
        <taxon>Brachycera</taxon>
        <taxon>Muscomorpha</taxon>
        <taxon>Platypezoidea</taxon>
        <taxon>Phoridae</taxon>
        <taxon>Megaseliini</taxon>
        <taxon>Megaselia</taxon>
    </lineage>
</organism>
<name>T1H0X3_MEGSC</name>
<dbReference type="EMBL" id="CAQQ02072747">
    <property type="status" value="NOT_ANNOTATED_CDS"/>
    <property type="molecule type" value="Genomic_DNA"/>
</dbReference>
<reference evidence="1" key="2">
    <citation type="submission" date="2015-06" db="UniProtKB">
        <authorList>
            <consortium name="EnsemblMetazoa"/>
        </authorList>
    </citation>
    <scope>IDENTIFICATION</scope>
</reference>
<sequence length="100" mass="11909">MLKYELLQFATVSILKSAGSKMFVDTDWSHLGRRHSRLSLSPFLDHIQCKLWYSFYAMMQVSQSKVIQIDIQLQDLLCEEEICIYVHRKSIFYIDEEEEI</sequence>
<proteinExistence type="predicted"/>
<protein>
    <submittedName>
        <fullName evidence="1">Uncharacterized protein</fullName>
    </submittedName>
</protein>
<evidence type="ECO:0000313" key="2">
    <source>
        <dbReference type="Proteomes" id="UP000015102"/>
    </source>
</evidence>
<reference evidence="2" key="1">
    <citation type="submission" date="2013-02" db="EMBL/GenBank/DDBJ databases">
        <authorList>
            <person name="Hughes D."/>
        </authorList>
    </citation>
    <scope>NUCLEOTIDE SEQUENCE</scope>
    <source>
        <strain>Durham</strain>
        <strain evidence="2">NC isolate 2 -- Noor lab</strain>
    </source>
</reference>
<dbReference type="EMBL" id="CAQQ02072748">
    <property type="status" value="NOT_ANNOTATED_CDS"/>
    <property type="molecule type" value="Genomic_DNA"/>
</dbReference>
<dbReference type="EnsemblMetazoa" id="MESCA009820-RA">
    <property type="protein sequence ID" value="MESCA009820-PA"/>
    <property type="gene ID" value="MESCA009820"/>
</dbReference>
<evidence type="ECO:0000313" key="1">
    <source>
        <dbReference type="EnsemblMetazoa" id="MESCA009820-PA"/>
    </source>
</evidence>
<dbReference type="HOGENOM" id="CLU_2309187_0_0_1"/>
<dbReference type="AlphaFoldDB" id="T1H0X3"/>
<keyword evidence="2" id="KW-1185">Reference proteome</keyword>
<dbReference type="Proteomes" id="UP000015102">
    <property type="component" value="Unassembled WGS sequence"/>
</dbReference>